<proteinExistence type="inferred from homology"/>
<feature type="transmembrane region" description="Helical" evidence="8">
    <location>
        <begin position="218"/>
        <end position="239"/>
    </location>
</feature>
<evidence type="ECO:0000256" key="1">
    <source>
        <dbReference type="ARBA" id="ARBA00004651"/>
    </source>
</evidence>
<evidence type="ECO:0000256" key="7">
    <source>
        <dbReference type="ARBA" id="ARBA00023136"/>
    </source>
</evidence>
<feature type="transmembrane region" description="Helical" evidence="8">
    <location>
        <begin position="37"/>
        <end position="57"/>
    </location>
</feature>
<dbReference type="EMBL" id="CP113865">
    <property type="protein sequence ID" value="WAM32847.1"/>
    <property type="molecule type" value="Genomic_DNA"/>
</dbReference>
<accession>A0ABY7BJ30</accession>
<dbReference type="InterPro" id="IPR002549">
    <property type="entry name" value="AI-2E-like"/>
</dbReference>
<evidence type="ECO:0000256" key="4">
    <source>
        <dbReference type="ARBA" id="ARBA00022475"/>
    </source>
</evidence>
<evidence type="ECO:0000313" key="9">
    <source>
        <dbReference type="EMBL" id="WAM32847.1"/>
    </source>
</evidence>
<evidence type="ECO:0000313" key="10">
    <source>
        <dbReference type="Proteomes" id="UP001164909"/>
    </source>
</evidence>
<sequence>MLQLIIGKFLKKYFLDIVFLAFIGLVIYFFVNIKTFWTILLPFIIALFLSYLLKPMVDFLETKIKSRDISILLSFIFAFSIAILIFVYFIPLFITEMKQLTQNIPEYVNIFNKWFKEMDAKLSSKLNIDLQEILKSNSIDVQAISKQMLTAFLNILKSIYSNILYYLLIPIISFYILKDWTKIAKWIKWILPEKYRKDGISIFNDINKVLHQYIRAQLLDAIIIGILSFLGFSIFSVKYAALLGIITGVGNLIPYFGPIFASIPAVVIALSDSYIKAILVVVFLVLLQQIDSFLISPRIIGSRLGLHPLTIIVVLIVSNKLFGFISLFFAIPLIAVIKIIFINILKRIYPEDRK</sequence>
<feature type="transmembrane region" description="Helical" evidence="8">
    <location>
        <begin position="12"/>
        <end position="31"/>
    </location>
</feature>
<gene>
    <name evidence="9" type="ORF">OTK00_001296</name>
</gene>
<keyword evidence="4" id="KW-1003">Cell membrane</keyword>
<feature type="transmembrane region" description="Helical" evidence="8">
    <location>
        <begin position="324"/>
        <end position="345"/>
    </location>
</feature>
<keyword evidence="5 8" id="KW-0812">Transmembrane</keyword>
<dbReference type="RefSeq" id="WP_268760738.1">
    <property type="nucleotide sequence ID" value="NZ_CP113865.1"/>
</dbReference>
<protein>
    <submittedName>
        <fullName evidence="9">AI-2E family transporter</fullName>
    </submittedName>
</protein>
<comment type="similarity">
    <text evidence="2">Belongs to the autoinducer-2 exporter (AI-2E) (TC 2.A.86) family.</text>
</comment>
<dbReference type="PANTHER" id="PTHR21716:SF53">
    <property type="entry name" value="PERMEASE PERM-RELATED"/>
    <property type="match status" value="1"/>
</dbReference>
<comment type="subcellular location">
    <subcellularLocation>
        <location evidence="1">Cell membrane</location>
        <topology evidence="1">Multi-pass membrane protein</topology>
    </subcellularLocation>
</comment>
<evidence type="ECO:0000256" key="5">
    <source>
        <dbReference type="ARBA" id="ARBA00022692"/>
    </source>
</evidence>
<evidence type="ECO:0000256" key="3">
    <source>
        <dbReference type="ARBA" id="ARBA00022448"/>
    </source>
</evidence>
<keyword evidence="6 8" id="KW-1133">Transmembrane helix</keyword>
<feature type="transmembrane region" description="Helical" evidence="8">
    <location>
        <begin position="299"/>
        <end position="318"/>
    </location>
</feature>
<name>A0ABY7BJ30_9FIRM</name>
<organism evidence="9 10">
    <name type="scientific">Caldicellulosiruptor morganii</name>
    <dbReference type="NCBI Taxonomy" id="1387555"/>
    <lineage>
        <taxon>Bacteria</taxon>
        <taxon>Bacillati</taxon>
        <taxon>Bacillota</taxon>
        <taxon>Bacillota incertae sedis</taxon>
        <taxon>Caldicellulosiruptorales</taxon>
        <taxon>Caldicellulosiruptoraceae</taxon>
        <taxon>Caldicellulosiruptor</taxon>
    </lineage>
</organism>
<dbReference type="Proteomes" id="UP001164909">
    <property type="component" value="Chromosome"/>
</dbReference>
<dbReference type="Pfam" id="PF01594">
    <property type="entry name" value="AI-2E_transport"/>
    <property type="match status" value="1"/>
</dbReference>
<feature type="transmembrane region" description="Helical" evidence="8">
    <location>
        <begin position="259"/>
        <end position="287"/>
    </location>
</feature>
<reference evidence="9" key="1">
    <citation type="submission" date="2022-12" db="EMBL/GenBank/DDBJ databases">
        <authorList>
            <person name="Bing R.G."/>
            <person name="Willard D.J."/>
            <person name="Manesh M.J.H."/>
            <person name="Laemthong T."/>
            <person name="Crosby J.R."/>
            <person name="Kelly R.M."/>
        </authorList>
    </citation>
    <scope>NUCLEOTIDE SEQUENCE</scope>
    <source>
        <strain evidence="9">DSM 8990</strain>
    </source>
</reference>
<evidence type="ECO:0000256" key="2">
    <source>
        <dbReference type="ARBA" id="ARBA00009773"/>
    </source>
</evidence>
<keyword evidence="7 8" id="KW-0472">Membrane</keyword>
<evidence type="ECO:0000256" key="8">
    <source>
        <dbReference type="SAM" id="Phobius"/>
    </source>
</evidence>
<keyword evidence="10" id="KW-1185">Reference proteome</keyword>
<dbReference type="PANTHER" id="PTHR21716">
    <property type="entry name" value="TRANSMEMBRANE PROTEIN"/>
    <property type="match status" value="1"/>
</dbReference>
<feature type="transmembrane region" description="Helical" evidence="8">
    <location>
        <begin position="159"/>
        <end position="177"/>
    </location>
</feature>
<evidence type="ECO:0000256" key="6">
    <source>
        <dbReference type="ARBA" id="ARBA00022989"/>
    </source>
</evidence>
<keyword evidence="3" id="KW-0813">Transport</keyword>
<feature type="transmembrane region" description="Helical" evidence="8">
    <location>
        <begin position="69"/>
        <end position="90"/>
    </location>
</feature>